<name>A0A7S3BWZ6_9EUKA</name>
<proteinExistence type="predicted"/>
<dbReference type="Gene3D" id="3.30.70.100">
    <property type="match status" value="1"/>
</dbReference>
<reference evidence="1" key="1">
    <citation type="submission" date="2021-01" db="EMBL/GenBank/DDBJ databases">
        <authorList>
            <person name="Corre E."/>
            <person name="Pelletier E."/>
            <person name="Niang G."/>
            <person name="Scheremetjew M."/>
            <person name="Finn R."/>
            <person name="Kale V."/>
            <person name="Holt S."/>
            <person name="Cochrane G."/>
            <person name="Meng A."/>
            <person name="Brown T."/>
            <person name="Cohen L."/>
        </authorList>
    </citation>
    <scope>NUCLEOTIDE SEQUENCE</scope>
    <source>
        <strain evidence="1">CCMP281</strain>
    </source>
</reference>
<accession>A0A7S3BWZ6</accession>
<sequence>MADVKGLSDFLACPAQQHMTRKRVLFRLRCKEGQEEEYRRRHRNVWPVVEADLARAGVDSMNVWMDGRDILLMMEMAPGTSFAEATRYLDASAESVRWEAFMEEIMEGVDGTDYDPNNAYPEDGLEQVYVYSRPVWTCRHRHSLMAMTLGVAAAGFLIAAVKGSHRG</sequence>
<dbReference type="AlphaFoldDB" id="A0A7S3BWZ6"/>
<dbReference type="GO" id="GO:0016857">
    <property type="term" value="F:racemase and epimerase activity, acting on carbohydrates and derivatives"/>
    <property type="evidence" value="ECO:0007669"/>
    <property type="project" value="InterPro"/>
</dbReference>
<dbReference type="EMBL" id="HBHX01064988">
    <property type="protein sequence ID" value="CAE0145719.1"/>
    <property type="molecule type" value="Transcribed_RNA"/>
</dbReference>
<evidence type="ECO:0000313" key="1">
    <source>
        <dbReference type="EMBL" id="CAE0145719.1"/>
    </source>
</evidence>
<dbReference type="PANTHER" id="PTHR34389:SF2">
    <property type="entry name" value="L-RHAMNOSE MUTAROTASE"/>
    <property type="match status" value="1"/>
</dbReference>
<dbReference type="Pfam" id="PF05336">
    <property type="entry name" value="rhaM"/>
    <property type="match status" value="1"/>
</dbReference>
<evidence type="ECO:0008006" key="2">
    <source>
        <dbReference type="Google" id="ProtNLM"/>
    </source>
</evidence>
<dbReference type="SUPFAM" id="SSF54909">
    <property type="entry name" value="Dimeric alpha+beta barrel"/>
    <property type="match status" value="1"/>
</dbReference>
<organism evidence="1">
    <name type="scientific">Haptolina ericina</name>
    <dbReference type="NCBI Taxonomy" id="156174"/>
    <lineage>
        <taxon>Eukaryota</taxon>
        <taxon>Haptista</taxon>
        <taxon>Haptophyta</taxon>
        <taxon>Prymnesiophyceae</taxon>
        <taxon>Prymnesiales</taxon>
        <taxon>Prymnesiaceae</taxon>
        <taxon>Haptolina</taxon>
    </lineage>
</organism>
<dbReference type="GO" id="GO:0019301">
    <property type="term" value="P:rhamnose catabolic process"/>
    <property type="evidence" value="ECO:0007669"/>
    <property type="project" value="TreeGrafter"/>
</dbReference>
<dbReference type="PANTHER" id="PTHR34389">
    <property type="entry name" value="L-RHAMNOSE MUTAROTASE"/>
    <property type="match status" value="1"/>
</dbReference>
<dbReference type="InterPro" id="IPR008000">
    <property type="entry name" value="Rham/fucose_mutarotase"/>
</dbReference>
<gene>
    <name evidence="1" type="ORF">HERI1096_LOCUS35984</name>
</gene>
<protein>
    <recommendedName>
        <fullName evidence="2">L-rhamnose mutarotase</fullName>
    </recommendedName>
</protein>
<dbReference type="InterPro" id="IPR011008">
    <property type="entry name" value="Dimeric_a/b-barrel"/>
</dbReference>